<dbReference type="AlphaFoldDB" id="A0A9X0CUL7"/>
<dbReference type="SUPFAM" id="SSF51197">
    <property type="entry name" value="Clavaminate synthase-like"/>
    <property type="match status" value="1"/>
</dbReference>
<dbReference type="EMBL" id="MU826829">
    <property type="protein sequence ID" value="KAJ7374069.1"/>
    <property type="molecule type" value="Genomic_DNA"/>
</dbReference>
<proteinExistence type="predicted"/>
<protein>
    <submittedName>
        <fullName evidence="2">Uncharacterized protein</fullName>
    </submittedName>
</protein>
<sequence>MTSRVLTTFWRVSPGLKRPSRALSSTTTSIFETIPREELVTKFKSRLRDRPFLPGSTGGGFPEFLAEPRDSFPHGVRVHNRNQSSLAELTEKCMEYMEENIAHSPAILFRDLPAKTTEDFITIAKTSQMNRSYMVEPAIVLCLTRKVVLLLVFFFMLNEAADGCGGETPLVKNTELISKLDPDVLRKFEEKQIQYVRYMPNLAADSYLSWQHAYQTHDRKRVESEAKELGYDDITWDESGGLYIRQKRSAFLTHR</sequence>
<name>A0A9X0CUL7_9CNID</name>
<evidence type="ECO:0000313" key="3">
    <source>
        <dbReference type="Proteomes" id="UP001163046"/>
    </source>
</evidence>
<evidence type="ECO:0000256" key="1">
    <source>
        <dbReference type="ARBA" id="ARBA00023002"/>
    </source>
</evidence>
<dbReference type="PANTHER" id="PTHR10696:SF21">
    <property type="entry name" value="TAUD_TFDA-LIKE DOMAIN-CONTAINING PROTEIN"/>
    <property type="match status" value="1"/>
</dbReference>
<dbReference type="InterPro" id="IPR042098">
    <property type="entry name" value="TauD-like_sf"/>
</dbReference>
<evidence type="ECO:0000313" key="2">
    <source>
        <dbReference type="EMBL" id="KAJ7374069.1"/>
    </source>
</evidence>
<keyword evidence="3" id="KW-1185">Reference proteome</keyword>
<comment type="caution">
    <text evidence="2">The sequence shown here is derived from an EMBL/GenBank/DDBJ whole genome shotgun (WGS) entry which is preliminary data.</text>
</comment>
<dbReference type="PANTHER" id="PTHR10696">
    <property type="entry name" value="GAMMA-BUTYROBETAINE HYDROXYLASE-RELATED"/>
    <property type="match status" value="1"/>
</dbReference>
<dbReference type="OrthoDB" id="408743at2759"/>
<reference evidence="2" key="1">
    <citation type="submission" date="2023-01" db="EMBL/GenBank/DDBJ databases">
        <title>Genome assembly of the deep-sea coral Lophelia pertusa.</title>
        <authorList>
            <person name="Herrera S."/>
            <person name="Cordes E."/>
        </authorList>
    </citation>
    <scope>NUCLEOTIDE SEQUENCE</scope>
    <source>
        <strain evidence="2">USNM1676648</strain>
        <tissue evidence="2">Polyp</tissue>
    </source>
</reference>
<gene>
    <name evidence="2" type="ORF">OS493_009400</name>
</gene>
<dbReference type="InterPro" id="IPR050411">
    <property type="entry name" value="AlphaKG_dependent_hydroxylases"/>
</dbReference>
<organism evidence="2 3">
    <name type="scientific">Desmophyllum pertusum</name>
    <dbReference type="NCBI Taxonomy" id="174260"/>
    <lineage>
        <taxon>Eukaryota</taxon>
        <taxon>Metazoa</taxon>
        <taxon>Cnidaria</taxon>
        <taxon>Anthozoa</taxon>
        <taxon>Hexacorallia</taxon>
        <taxon>Scleractinia</taxon>
        <taxon>Caryophylliina</taxon>
        <taxon>Caryophylliidae</taxon>
        <taxon>Desmophyllum</taxon>
    </lineage>
</organism>
<dbReference type="Gene3D" id="3.60.130.10">
    <property type="entry name" value="Clavaminate synthase-like"/>
    <property type="match status" value="1"/>
</dbReference>
<dbReference type="Proteomes" id="UP001163046">
    <property type="component" value="Unassembled WGS sequence"/>
</dbReference>
<keyword evidence="1" id="KW-0560">Oxidoreductase</keyword>
<dbReference type="GO" id="GO:0016491">
    <property type="term" value="F:oxidoreductase activity"/>
    <property type="evidence" value="ECO:0007669"/>
    <property type="project" value="UniProtKB-KW"/>
</dbReference>
<accession>A0A9X0CUL7</accession>